<dbReference type="Gene3D" id="3.10.450.50">
    <property type="match status" value="1"/>
</dbReference>
<evidence type="ECO:0000313" key="3">
    <source>
        <dbReference type="Proteomes" id="UP000028006"/>
    </source>
</evidence>
<comment type="caution">
    <text evidence="2">The sequence shown here is derived from an EMBL/GenBank/DDBJ whole genome shotgun (WGS) entry which is preliminary data.</text>
</comment>
<evidence type="ECO:0000313" key="2">
    <source>
        <dbReference type="EMBL" id="KEQ14618.1"/>
    </source>
</evidence>
<organism evidence="2 3">
    <name type="scientific">Endozoicomonas montiporae</name>
    <dbReference type="NCBI Taxonomy" id="1027273"/>
    <lineage>
        <taxon>Bacteria</taxon>
        <taxon>Pseudomonadati</taxon>
        <taxon>Pseudomonadota</taxon>
        <taxon>Gammaproteobacteria</taxon>
        <taxon>Oceanospirillales</taxon>
        <taxon>Endozoicomonadaceae</taxon>
        <taxon>Endozoicomonas</taxon>
    </lineage>
</organism>
<keyword evidence="2" id="KW-0413">Isomerase</keyword>
<feature type="domain" description="SnoaL-like" evidence="1">
    <location>
        <begin position="14"/>
        <end position="113"/>
    </location>
</feature>
<dbReference type="RefSeq" id="WP_034874570.1">
    <property type="nucleotide sequence ID" value="NZ_JOKG01000002.1"/>
</dbReference>
<name>A0A081N845_9GAMM</name>
<dbReference type="Proteomes" id="UP000028006">
    <property type="component" value="Unassembled WGS sequence"/>
</dbReference>
<gene>
    <name evidence="2" type="ORF">GZ77_09875</name>
</gene>
<evidence type="ECO:0000259" key="1">
    <source>
        <dbReference type="Pfam" id="PF12680"/>
    </source>
</evidence>
<dbReference type="SUPFAM" id="SSF54427">
    <property type="entry name" value="NTF2-like"/>
    <property type="match status" value="1"/>
</dbReference>
<reference evidence="2 3" key="1">
    <citation type="submission" date="2014-06" db="EMBL/GenBank/DDBJ databases">
        <title>Whole Genome Sequences of Three Symbiotic Endozoicomonas Bacteria.</title>
        <authorList>
            <person name="Neave M.J."/>
            <person name="Apprill A."/>
            <person name="Voolstra C.R."/>
        </authorList>
    </citation>
    <scope>NUCLEOTIDE SEQUENCE [LARGE SCALE GENOMIC DNA]</scope>
    <source>
        <strain evidence="2 3">LMG 24815</strain>
    </source>
</reference>
<accession>A0A081N845</accession>
<keyword evidence="3" id="KW-1185">Reference proteome</keyword>
<dbReference type="Pfam" id="PF12680">
    <property type="entry name" value="SnoaL_2"/>
    <property type="match status" value="1"/>
</dbReference>
<protein>
    <submittedName>
        <fullName evidence="2">Steroid delta-isomerase</fullName>
    </submittedName>
</protein>
<dbReference type="EMBL" id="JOKG01000002">
    <property type="protein sequence ID" value="KEQ14618.1"/>
    <property type="molecule type" value="Genomic_DNA"/>
</dbReference>
<sequence length="137" mass="15317">MVSQDVIRQKMELYVRLVNAGDVEGILELYAADAVVEDPVGTEPYVGIEAVARFYRQGLGKIDVATEQTGSVRTTNVGEGAVPFRVTMHNYDQTMVIEPIDFMRFNDDGKIISMRAFWSPEHNYSSVPRADELAETV</sequence>
<dbReference type="eggNOG" id="COG3631">
    <property type="taxonomic scope" value="Bacteria"/>
</dbReference>
<dbReference type="InterPro" id="IPR032710">
    <property type="entry name" value="NTF2-like_dom_sf"/>
</dbReference>
<proteinExistence type="predicted"/>
<dbReference type="GO" id="GO:0016853">
    <property type="term" value="F:isomerase activity"/>
    <property type="evidence" value="ECO:0007669"/>
    <property type="project" value="UniProtKB-KW"/>
</dbReference>
<dbReference type="InterPro" id="IPR037401">
    <property type="entry name" value="SnoaL-like"/>
</dbReference>
<dbReference type="AlphaFoldDB" id="A0A081N845"/>